<dbReference type="PANTHER" id="PTHR21180:SF32">
    <property type="entry name" value="ENDONUCLEASE_EXONUCLEASE_PHOSPHATASE FAMILY DOMAIN-CONTAINING PROTEIN 1"/>
    <property type="match status" value="1"/>
</dbReference>
<dbReference type="Pfam" id="PF12836">
    <property type="entry name" value="HHH_3"/>
    <property type="match status" value="1"/>
</dbReference>
<proteinExistence type="predicted"/>
<gene>
    <name evidence="3" type="ORF">DRP53_07530</name>
</gene>
<dbReference type="GO" id="GO:0003677">
    <property type="term" value="F:DNA binding"/>
    <property type="evidence" value="ECO:0007669"/>
    <property type="project" value="InterPro"/>
</dbReference>
<accession>A0A660SFR6</accession>
<comment type="caution">
    <text evidence="3">The sequence shown here is derived from an EMBL/GenBank/DDBJ whole genome shotgun (WGS) entry which is preliminary data.</text>
</comment>
<dbReference type="InterPro" id="IPR003583">
    <property type="entry name" value="Hlx-hairpin-Hlx_DNA-bd_motif"/>
</dbReference>
<evidence type="ECO:0000313" key="4">
    <source>
        <dbReference type="Proteomes" id="UP000268469"/>
    </source>
</evidence>
<feature type="transmembrane region" description="Helical" evidence="1">
    <location>
        <begin position="6"/>
        <end position="25"/>
    </location>
</feature>
<dbReference type="SMART" id="SM00278">
    <property type="entry name" value="HhH1"/>
    <property type="match status" value="2"/>
</dbReference>
<keyword evidence="1" id="KW-0812">Transmembrane</keyword>
<dbReference type="Proteomes" id="UP000268469">
    <property type="component" value="Unassembled WGS sequence"/>
</dbReference>
<dbReference type="GO" id="GO:0015628">
    <property type="term" value="P:protein secretion by the type II secretion system"/>
    <property type="evidence" value="ECO:0007669"/>
    <property type="project" value="TreeGrafter"/>
</dbReference>
<dbReference type="GO" id="GO:0006281">
    <property type="term" value="P:DNA repair"/>
    <property type="evidence" value="ECO:0007669"/>
    <property type="project" value="InterPro"/>
</dbReference>
<feature type="domain" description="Helix-hairpin-helix DNA-binding motif class 1" evidence="2">
    <location>
        <begin position="44"/>
        <end position="63"/>
    </location>
</feature>
<keyword evidence="1" id="KW-1133">Transmembrane helix</keyword>
<keyword evidence="1" id="KW-0472">Membrane</keyword>
<reference evidence="3 4" key="1">
    <citation type="submission" date="2018-06" db="EMBL/GenBank/DDBJ databases">
        <title>Extensive metabolic versatility and redundancy in microbially diverse, dynamic hydrothermal sediments.</title>
        <authorList>
            <person name="Dombrowski N."/>
            <person name="Teske A."/>
            <person name="Baker B.J."/>
        </authorList>
    </citation>
    <scope>NUCLEOTIDE SEQUENCE [LARGE SCALE GENOMIC DNA]</scope>
    <source>
        <strain evidence="3">B36_G15</strain>
    </source>
</reference>
<feature type="domain" description="Helix-hairpin-helix DNA-binding motif class 1" evidence="2">
    <location>
        <begin position="74"/>
        <end position="93"/>
    </location>
</feature>
<name>A0A660SFR6_UNCW3</name>
<dbReference type="EMBL" id="QNBE01000072">
    <property type="protein sequence ID" value="RKX69659.1"/>
    <property type="molecule type" value="Genomic_DNA"/>
</dbReference>
<protein>
    <recommendedName>
        <fullName evidence="2">Helix-hairpin-helix DNA-binding motif class 1 domain-containing protein</fullName>
    </recommendedName>
</protein>
<organism evidence="3 4">
    <name type="scientific">candidate division WOR-3 bacterium</name>
    <dbReference type="NCBI Taxonomy" id="2052148"/>
    <lineage>
        <taxon>Bacteria</taxon>
        <taxon>Bacteria division WOR-3</taxon>
    </lineage>
</organism>
<evidence type="ECO:0000259" key="2">
    <source>
        <dbReference type="SMART" id="SM00278"/>
    </source>
</evidence>
<evidence type="ECO:0000313" key="3">
    <source>
        <dbReference type="EMBL" id="RKX69659.1"/>
    </source>
</evidence>
<evidence type="ECO:0000256" key="1">
    <source>
        <dbReference type="SAM" id="Phobius"/>
    </source>
</evidence>
<dbReference type="SUPFAM" id="SSF47781">
    <property type="entry name" value="RuvA domain 2-like"/>
    <property type="match status" value="1"/>
</dbReference>
<dbReference type="GO" id="GO:0015627">
    <property type="term" value="C:type II protein secretion system complex"/>
    <property type="evidence" value="ECO:0007669"/>
    <property type="project" value="TreeGrafter"/>
</dbReference>
<dbReference type="PANTHER" id="PTHR21180">
    <property type="entry name" value="ENDONUCLEASE/EXONUCLEASE/PHOSPHATASE FAMILY DOMAIN-CONTAINING PROTEIN 1"/>
    <property type="match status" value="1"/>
</dbReference>
<dbReference type="Gene3D" id="1.10.150.320">
    <property type="entry name" value="Photosystem II 12 kDa extrinsic protein"/>
    <property type="match status" value="1"/>
</dbReference>
<dbReference type="InterPro" id="IPR051675">
    <property type="entry name" value="Endo/Exo/Phosphatase_dom_1"/>
</dbReference>
<dbReference type="AlphaFoldDB" id="A0A660SFR6"/>
<dbReference type="InterPro" id="IPR010994">
    <property type="entry name" value="RuvA_2-like"/>
</dbReference>
<sequence>MDRERIVLIVLAAIFVVGLIIRMNHRSSIRIRCYRIDINQASLFELDALPGIGPKLAERIIRFRDSIGGFDSLGQLVAVKGISGRTLAKLKPYLKPLKEE</sequence>